<evidence type="ECO:0000256" key="7">
    <source>
        <dbReference type="SAM" id="SignalP"/>
    </source>
</evidence>
<dbReference type="GO" id="GO:0005764">
    <property type="term" value="C:lysosome"/>
    <property type="evidence" value="ECO:0007669"/>
    <property type="project" value="TreeGrafter"/>
</dbReference>
<dbReference type="SMART" id="SM00812">
    <property type="entry name" value="Alpha_L_fucos"/>
    <property type="match status" value="1"/>
</dbReference>
<evidence type="ECO:0000256" key="5">
    <source>
        <dbReference type="ARBA" id="ARBA00023295"/>
    </source>
</evidence>
<dbReference type="EC" id="3.2.1.51" evidence="2"/>
<dbReference type="SUPFAM" id="SSF51445">
    <property type="entry name" value="(Trans)glycosidases"/>
    <property type="match status" value="1"/>
</dbReference>
<feature type="chain" id="PRO_5038997004" description="alpha-L-fucosidase" evidence="7">
    <location>
        <begin position="31"/>
        <end position="495"/>
    </location>
</feature>
<evidence type="ECO:0000256" key="6">
    <source>
        <dbReference type="SAM" id="MobiDB-lite"/>
    </source>
</evidence>
<comment type="caution">
    <text evidence="9">The sequence shown here is derived from an EMBL/GenBank/DDBJ whole genome shotgun (WGS) entry which is preliminary data.</text>
</comment>
<organism evidence="9 10">
    <name type="scientific">Candidatus Merdivivens pullistercoris</name>
    <dbReference type="NCBI Taxonomy" id="2840873"/>
    <lineage>
        <taxon>Bacteria</taxon>
        <taxon>Pseudomonadati</taxon>
        <taxon>Bacteroidota</taxon>
        <taxon>Bacteroidia</taxon>
        <taxon>Bacteroidales</taxon>
        <taxon>Muribaculaceae</taxon>
        <taxon>Muribaculaceae incertae sedis</taxon>
        <taxon>Candidatus Merdivivens</taxon>
    </lineage>
</organism>
<evidence type="ECO:0000256" key="1">
    <source>
        <dbReference type="ARBA" id="ARBA00007951"/>
    </source>
</evidence>
<dbReference type="InterPro" id="IPR057739">
    <property type="entry name" value="Glyco_hydro_29_N"/>
</dbReference>
<reference evidence="9" key="1">
    <citation type="submission" date="2020-10" db="EMBL/GenBank/DDBJ databases">
        <authorList>
            <person name="Gilroy R."/>
        </authorList>
    </citation>
    <scope>NUCLEOTIDE SEQUENCE</scope>
    <source>
        <strain evidence="9">10037</strain>
    </source>
</reference>
<dbReference type="Pfam" id="PF01120">
    <property type="entry name" value="Alpha_L_fucos"/>
    <property type="match status" value="1"/>
</dbReference>
<reference evidence="9" key="2">
    <citation type="journal article" date="2021" name="PeerJ">
        <title>Extensive microbial diversity within the chicken gut microbiome revealed by metagenomics and culture.</title>
        <authorList>
            <person name="Gilroy R."/>
            <person name="Ravi A."/>
            <person name="Getino M."/>
            <person name="Pursley I."/>
            <person name="Horton D.L."/>
            <person name="Alikhan N.F."/>
            <person name="Baker D."/>
            <person name="Gharbi K."/>
            <person name="Hall N."/>
            <person name="Watson M."/>
            <person name="Adriaenssens E.M."/>
            <person name="Foster-Nyarko E."/>
            <person name="Jarju S."/>
            <person name="Secka A."/>
            <person name="Antonio M."/>
            <person name="Oren A."/>
            <person name="Chaudhuri R.R."/>
            <person name="La Ragione R."/>
            <person name="Hildebrand F."/>
            <person name="Pallen M.J."/>
        </authorList>
    </citation>
    <scope>NUCLEOTIDE SEQUENCE</scope>
    <source>
        <strain evidence="9">10037</strain>
    </source>
</reference>
<evidence type="ECO:0000259" key="8">
    <source>
        <dbReference type="Pfam" id="PF01120"/>
    </source>
</evidence>
<accession>A0A9D9N9V7</accession>
<dbReference type="PANTHER" id="PTHR10030">
    <property type="entry name" value="ALPHA-L-FUCOSIDASE"/>
    <property type="match status" value="1"/>
</dbReference>
<protein>
    <recommendedName>
        <fullName evidence="2">alpha-L-fucosidase</fullName>
        <ecNumber evidence="2">3.2.1.51</ecNumber>
    </recommendedName>
</protein>
<dbReference type="Gene3D" id="3.20.20.80">
    <property type="entry name" value="Glycosidases"/>
    <property type="match status" value="1"/>
</dbReference>
<dbReference type="InterPro" id="IPR017853">
    <property type="entry name" value="GH"/>
</dbReference>
<dbReference type="Proteomes" id="UP000823597">
    <property type="component" value="Unassembled WGS sequence"/>
</dbReference>
<dbReference type="AlphaFoldDB" id="A0A9D9N9V7"/>
<name>A0A9D9N9V7_9BACT</name>
<feature type="region of interest" description="Disordered" evidence="6">
    <location>
        <begin position="193"/>
        <end position="229"/>
    </location>
</feature>
<dbReference type="GO" id="GO:0006004">
    <property type="term" value="P:fucose metabolic process"/>
    <property type="evidence" value="ECO:0007669"/>
    <property type="project" value="TreeGrafter"/>
</dbReference>
<dbReference type="EMBL" id="JADIME010000076">
    <property type="protein sequence ID" value="MBO8465722.1"/>
    <property type="molecule type" value="Genomic_DNA"/>
</dbReference>
<feature type="signal peptide" evidence="7">
    <location>
        <begin position="1"/>
        <end position="30"/>
    </location>
</feature>
<dbReference type="PANTHER" id="PTHR10030:SF37">
    <property type="entry name" value="ALPHA-L-FUCOSIDASE-RELATED"/>
    <property type="match status" value="1"/>
</dbReference>
<evidence type="ECO:0000256" key="4">
    <source>
        <dbReference type="ARBA" id="ARBA00022801"/>
    </source>
</evidence>
<proteinExistence type="inferred from homology"/>
<evidence type="ECO:0000256" key="2">
    <source>
        <dbReference type="ARBA" id="ARBA00012662"/>
    </source>
</evidence>
<keyword evidence="5" id="KW-0326">Glycosidase</keyword>
<evidence type="ECO:0000313" key="10">
    <source>
        <dbReference type="Proteomes" id="UP000823597"/>
    </source>
</evidence>
<dbReference type="GO" id="GO:0016139">
    <property type="term" value="P:glycoside catabolic process"/>
    <property type="evidence" value="ECO:0007669"/>
    <property type="project" value="TreeGrafter"/>
</dbReference>
<dbReference type="InterPro" id="IPR000933">
    <property type="entry name" value="Glyco_hydro_29"/>
</dbReference>
<dbReference type="GO" id="GO:0004560">
    <property type="term" value="F:alpha-L-fucosidase activity"/>
    <property type="evidence" value="ECO:0007669"/>
    <property type="project" value="InterPro"/>
</dbReference>
<evidence type="ECO:0000313" key="9">
    <source>
        <dbReference type="EMBL" id="MBO8465722.1"/>
    </source>
</evidence>
<comment type="similarity">
    <text evidence="1">Belongs to the glycosyl hydrolase 29 family.</text>
</comment>
<sequence>MNCTIKGLLFAITAAFCLSAFCISALPAFGQTGPENNLANGVASDPAKGEAPVTGQLPEARIASRQEFREAGFGIFIHWGIYSMLGDGEWVLNDQDINYKEYAKTAGGFYPAGFDAEEWVKAIKAAGAKYICFTSRHHDGFSMFDSEYTDYDIMDATPFGRDIVKELADACHKEGIRLHLYYSLIDWGREDAPRGRTGKGTGRPEPVEAPVCTGSDKAGNDGTGTGSPEGVTDTASYFGFMKGQITELLSNYGEIGAIWFDGDWDMPEGFDWRYNELYPLIHSLQPGCLIGNNHHKNPVEGEDIQIFERDLPGENEAGYSGAQDVSTVLPLETCQTMGKSWGYDIHDTEYKSAEELIHYLVNAAGRGGNLLLNIGPGPDGRLPVQALDRLGKIGKWMDEFGFTIYGTQRGDILPRDWGATTRKGDTLYVHILDLQDNSLFLPLTGQKVAEAVCVNDGKRVRFRQDKDGVLLKLGRIPEETDLIIGLTTRKTIKNK</sequence>
<keyword evidence="3 7" id="KW-0732">Signal</keyword>
<feature type="domain" description="Glycoside hydrolase family 29 N-terminal" evidence="8">
    <location>
        <begin position="65"/>
        <end position="401"/>
    </location>
</feature>
<keyword evidence="4" id="KW-0378">Hydrolase</keyword>
<gene>
    <name evidence="9" type="ORF">IAB93_06980</name>
</gene>
<evidence type="ECO:0000256" key="3">
    <source>
        <dbReference type="ARBA" id="ARBA00022729"/>
    </source>
</evidence>